<feature type="region of interest" description="Disordered" evidence="1">
    <location>
        <begin position="1"/>
        <end position="58"/>
    </location>
</feature>
<evidence type="ECO:0000313" key="2">
    <source>
        <dbReference type="EMBL" id="SEJ75191.1"/>
    </source>
</evidence>
<dbReference type="AlphaFoldDB" id="A0A1H7BC03"/>
<name>A0A1H7BC03_9BURK</name>
<dbReference type="EMBL" id="FNYE01000017">
    <property type="protein sequence ID" value="SEJ75191.1"/>
    <property type="molecule type" value="Genomic_DNA"/>
</dbReference>
<organism evidence="2 3">
    <name type="scientific">Paraburkholderia diazotrophica</name>
    <dbReference type="NCBI Taxonomy" id="667676"/>
    <lineage>
        <taxon>Bacteria</taxon>
        <taxon>Pseudomonadati</taxon>
        <taxon>Pseudomonadota</taxon>
        <taxon>Betaproteobacteria</taxon>
        <taxon>Burkholderiales</taxon>
        <taxon>Burkholderiaceae</taxon>
        <taxon>Paraburkholderia</taxon>
    </lineage>
</organism>
<accession>A0A1H7BC03</accession>
<dbReference type="STRING" id="667676.SAMN05192539_101784"/>
<protein>
    <submittedName>
        <fullName evidence="2">Uncharacterized protein</fullName>
    </submittedName>
</protein>
<feature type="compositionally biased region" description="Basic and acidic residues" evidence="1">
    <location>
        <begin position="1"/>
        <end position="13"/>
    </location>
</feature>
<proteinExistence type="predicted"/>
<keyword evidence="3" id="KW-1185">Reference proteome</keyword>
<feature type="compositionally biased region" description="Basic and acidic residues" evidence="1">
    <location>
        <begin position="27"/>
        <end position="58"/>
    </location>
</feature>
<evidence type="ECO:0000313" key="3">
    <source>
        <dbReference type="Proteomes" id="UP000198866"/>
    </source>
</evidence>
<dbReference type="Proteomes" id="UP000198866">
    <property type="component" value="Unassembled WGS sequence"/>
</dbReference>
<evidence type="ECO:0000256" key="1">
    <source>
        <dbReference type="SAM" id="MobiDB-lite"/>
    </source>
</evidence>
<gene>
    <name evidence="2" type="ORF">SAMN05192539_101784</name>
</gene>
<reference evidence="3" key="1">
    <citation type="submission" date="2016-10" db="EMBL/GenBank/DDBJ databases">
        <authorList>
            <person name="Varghese N."/>
            <person name="Submissions S."/>
        </authorList>
    </citation>
    <scope>NUCLEOTIDE SEQUENCE [LARGE SCALE GENOMIC DNA]</scope>
    <source>
        <strain evidence="3">LMG 26031</strain>
    </source>
</reference>
<sequence>MKQGSDRSRVQDTHHKKNPPADTVQQAKDDEESRKHPASENRLESTQDKNPVPEESKR</sequence>